<organism evidence="2 3">
    <name type="scientific">Actinoplanes utahensis</name>
    <dbReference type="NCBI Taxonomy" id="1869"/>
    <lineage>
        <taxon>Bacteria</taxon>
        <taxon>Bacillati</taxon>
        <taxon>Actinomycetota</taxon>
        <taxon>Actinomycetes</taxon>
        <taxon>Micromonosporales</taxon>
        <taxon>Micromonosporaceae</taxon>
        <taxon>Actinoplanes</taxon>
    </lineage>
</organism>
<feature type="compositionally biased region" description="Pro residues" evidence="1">
    <location>
        <begin position="257"/>
        <end position="321"/>
    </location>
</feature>
<dbReference type="OrthoDB" id="3336155at2"/>
<dbReference type="EMBL" id="JRTT01000017">
    <property type="protein sequence ID" value="KHD76582.1"/>
    <property type="molecule type" value="Genomic_DNA"/>
</dbReference>
<name>A0A0A6X8Y0_ACTUT</name>
<reference evidence="2 3" key="1">
    <citation type="submission" date="2014-10" db="EMBL/GenBank/DDBJ databases">
        <title>Draft genome sequence of Actinoplanes utahensis NRRL 12052.</title>
        <authorList>
            <person name="Velasco-Bucheli B."/>
            <person name="del Cerro C."/>
            <person name="Hormigo D."/>
            <person name="Garcia J.L."/>
            <person name="Acebal C."/>
            <person name="Arroyo M."/>
            <person name="de la Mata I."/>
        </authorList>
    </citation>
    <scope>NUCLEOTIDE SEQUENCE [LARGE SCALE GENOMIC DNA]</scope>
    <source>
        <strain evidence="2 3">NRRL 12052</strain>
    </source>
</reference>
<gene>
    <name evidence="2" type="ORF">MB27_16420</name>
</gene>
<dbReference type="STRING" id="1869.MB27_16420"/>
<evidence type="ECO:0000313" key="2">
    <source>
        <dbReference type="EMBL" id="KHD76582.1"/>
    </source>
</evidence>
<feature type="region of interest" description="Disordered" evidence="1">
    <location>
        <begin position="227"/>
        <end position="756"/>
    </location>
</feature>
<feature type="compositionally biased region" description="Pro residues" evidence="1">
    <location>
        <begin position="379"/>
        <end position="388"/>
    </location>
</feature>
<evidence type="ECO:0000313" key="3">
    <source>
        <dbReference type="Proteomes" id="UP000054537"/>
    </source>
</evidence>
<feature type="compositionally biased region" description="Pro residues" evidence="1">
    <location>
        <begin position="331"/>
        <end position="372"/>
    </location>
</feature>
<protein>
    <recommendedName>
        <fullName evidence="4">PPE family domain-containing protein</fullName>
    </recommendedName>
</protein>
<comment type="caution">
    <text evidence="2">The sequence shown here is derived from an EMBL/GenBank/DDBJ whole genome shotgun (WGS) entry which is preliminary data.</text>
</comment>
<accession>A0A0A6X8Y0</accession>
<keyword evidence="3" id="KW-1185">Reference proteome</keyword>
<feature type="compositionally biased region" description="Basic and acidic residues" evidence="1">
    <location>
        <begin position="742"/>
        <end position="756"/>
    </location>
</feature>
<proteinExistence type="predicted"/>
<sequence length="756" mass="77104">MADHFGATADRNYGYTPQTGQTRYAEHPPSTTPFTGAPGPGNPATIEQITQRIRNMHPEQISTLADQWQNTWSLLLDVRDFVLNQSIVLRDETWKSPAARDAFLQRGPGETLVYLDEWMDAAQRNIVALRHLADVSAEARNQMELLLQDYRRELAGAQDIGVAENLKAVFTERDGWDDAAQAKREEDVSAVERKFREEAQALAQHYGNQYFDYLGMISNGAGPPVQPLNAVLSQPGAVPGTGGTGGPGPGPGATAPGFPPPLGEVQPGTPPPQGLLPPGLNPPGFLPPGVQPPGGVPPGTLPPGVPPPATAPPGVAPPLPQPGGNGAVPPAVLPPGALPPGALPPGTLPPGTLPPGTLPPGKLPPGGTPVFPPGGVRPGLPPQIPRPGGPNVAIPPGNLPGRTIRRPAAPSAPIVPPGGRQIGRPVFVPPPPGGRPGPTGRPGRTTPGVTLPPPGTQRPGRTTPGITPPIPPGGRPGDRRRTQSPGTIPPGQTGRPGRGIPGVNPPGQGGRPGGGTPGMNPPGQGGRPGGGTPGMNPPGQGGRPGGGTPGVTPPPPGTGRPGDRRGTPPGKPGGTDTFGRPPGSAAPPVLKNPVEDRTIRPGSAAEVRQATAAQRPGGTAPPVLNRPASPTAPPPWKPRRTARGGAAWSDLFGAEEARRRGGSGVIDAPEQARPDSGPWGLRSRAATPGTPAEPNRPGTVSPELGKRRGGGDPVPVRGEHELVTDEQAFGVRTPGGGVVTGRGDEPPEPEVPRAFR</sequence>
<evidence type="ECO:0000256" key="1">
    <source>
        <dbReference type="SAM" id="MobiDB-lite"/>
    </source>
</evidence>
<dbReference type="RefSeq" id="WP_043525455.1">
    <property type="nucleotide sequence ID" value="NZ_JBHSUZ010000001.1"/>
</dbReference>
<dbReference type="eggNOG" id="ENOG50341QC">
    <property type="taxonomic scope" value="Bacteria"/>
</dbReference>
<feature type="region of interest" description="Disordered" evidence="1">
    <location>
        <begin position="1"/>
        <end position="42"/>
    </location>
</feature>
<dbReference type="Proteomes" id="UP000054537">
    <property type="component" value="Unassembled WGS sequence"/>
</dbReference>
<evidence type="ECO:0008006" key="4">
    <source>
        <dbReference type="Google" id="ProtNLM"/>
    </source>
</evidence>
<dbReference type="AlphaFoldDB" id="A0A0A6X8Y0"/>
<feature type="compositionally biased region" description="Gly residues" evidence="1">
    <location>
        <begin position="507"/>
        <end position="549"/>
    </location>
</feature>